<evidence type="ECO:0000313" key="4">
    <source>
        <dbReference type="EMBL" id="SDN14079.1"/>
    </source>
</evidence>
<evidence type="ECO:0000256" key="1">
    <source>
        <dbReference type="ARBA" id="ARBA00022553"/>
    </source>
</evidence>
<reference evidence="5" key="1">
    <citation type="submission" date="2016-10" db="EMBL/GenBank/DDBJ databases">
        <authorList>
            <person name="Varghese N."/>
            <person name="Submissions S."/>
        </authorList>
    </citation>
    <scope>NUCLEOTIDE SEQUENCE [LARGE SCALE GENOMIC DNA]</scope>
    <source>
        <strain evidence="5">BL47</strain>
    </source>
</reference>
<organism evidence="4 5">
    <name type="scientific">Methylobacterium phyllostachyos</name>
    <dbReference type="NCBI Taxonomy" id="582672"/>
    <lineage>
        <taxon>Bacteria</taxon>
        <taxon>Pseudomonadati</taxon>
        <taxon>Pseudomonadota</taxon>
        <taxon>Alphaproteobacteria</taxon>
        <taxon>Hyphomicrobiales</taxon>
        <taxon>Methylobacteriaceae</taxon>
        <taxon>Methylobacterium</taxon>
    </lineage>
</organism>
<dbReference type="PROSITE" id="PS50110">
    <property type="entry name" value="RESPONSE_REGULATORY"/>
    <property type="match status" value="1"/>
</dbReference>
<gene>
    <name evidence="4" type="ORF">SAMN05216360_10620</name>
</gene>
<dbReference type="InterPro" id="IPR001789">
    <property type="entry name" value="Sig_transdc_resp-reg_receiver"/>
</dbReference>
<accession>A0A1G9YXZ9</accession>
<dbReference type="InterPro" id="IPR050595">
    <property type="entry name" value="Bact_response_regulator"/>
</dbReference>
<proteinExistence type="predicted"/>
<dbReference type="GO" id="GO:0000160">
    <property type="term" value="P:phosphorelay signal transduction system"/>
    <property type="evidence" value="ECO:0007669"/>
    <property type="project" value="InterPro"/>
</dbReference>
<evidence type="ECO:0000313" key="5">
    <source>
        <dbReference type="Proteomes" id="UP000198704"/>
    </source>
</evidence>
<dbReference type="PANTHER" id="PTHR44591">
    <property type="entry name" value="STRESS RESPONSE REGULATOR PROTEIN 1"/>
    <property type="match status" value="1"/>
</dbReference>
<dbReference type="RefSeq" id="WP_091715739.1">
    <property type="nucleotide sequence ID" value="NZ_FNHS01000006.1"/>
</dbReference>
<dbReference type="Proteomes" id="UP000198704">
    <property type="component" value="Unassembled WGS sequence"/>
</dbReference>
<feature type="modified residue" description="4-aspartylphosphate" evidence="2">
    <location>
        <position position="57"/>
    </location>
</feature>
<dbReference type="SUPFAM" id="SSF52172">
    <property type="entry name" value="CheY-like"/>
    <property type="match status" value="1"/>
</dbReference>
<feature type="domain" description="Response regulatory" evidence="3">
    <location>
        <begin position="8"/>
        <end position="117"/>
    </location>
</feature>
<dbReference type="EMBL" id="FNHS01000006">
    <property type="protein sequence ID" value="SDN14079.1"/>
    <property type="molecule type" value="Genomic_DNA"/>
</dbReference>
<keyword evidence="5" id="KW-1185">Reference proteome</keyword>
<dbReference type="OrthoDB" id="582170at2"/>
<dbReference type="InterPro" id="IPR011006">
    <property type="entry name" value="CheY-like_superfamily"/>
</dbReference>
<dbReference type="Gene3D" id="3.40.50.2300">
    <property type="match status" value="1"/>
</dbReference>
<dbReference type="Pfam" id="PF00072">
    <property type="entry name" value="Response_reg"/>
    <property type="match status" value="1"/>
</dbReference>
<name>A0A1G9YXZ9_9HYPH</name>
<dbReference type="SMART" id="SM00448">
    <property type="entry name" value="REC"/>
    <property type="match status" value="1"/>
</dbReference>
<evidence type="ECO:0000256" key="2">
    <source>
        <dbReference type="PROSITE-ProRule" id="PRU00169"/>
    </source>
</evidence>
<dbReference type="STRING" id="582672.SAMN05216360_10620"/>
<evidence type="ECO:0000259" key="3">
    <source>
        <dbReference type="PROSITE" id="PS50110"/>
    </source>
</evidence>
<dbReference type="PANTHER" id="PTHR44591:SF24">
    <property type="entry name" value="PROTEIN-GLUTAMATE METHYLESTERASE_PROTEIN-GLUTAMINE GLUTAMINASE 1"/>
    <property type="match status" value="1"/>
</dbReference>
<sequence>MNLLEGRRVLLVEDESLVAMMAEDMLLDLGCEVIVAMRLDKAVDYVHAETFDLAVLDVNLGDALSYPVANLLRERCTPFLFATGYGARGLEETYRSVPVLQKPYQAALMAHLLNQLLAGGAPTWGGSGPEPATCACHRSTEAPSADGSFQADLAR</sequence>
<protein>
    <submittedName>
        <fullName evidence="4">CheY chemotaxis protein or a CheY-like REC (Receiver) domain</fullName>
    </submittedName>
</protein>
<keyword evidence="1 2" id="KW-0597">Phosphoprotein</keyword>
<dbReference type="AlphaFoldDB" id="A0A1G9YXZ9"/>